<feature type="transmembrane region" description="Helical" evidence="1">
    <location>
        <begin position="445"/>
        <end position="465"/>
    </location>
</feature>
<dbReference type="InterPro" id="IPR007516">
    <property type="entry name" value="Co_F420_Hydgase/DH_bsu_N"/>
</dbReference>
<evidence type="ECO:0000256" key="1">
    <source>
        <dbReference type="SAM" id="Phobius"/>
    </source>
</evidence>
<dbReference type="Pfam" id="PF04432">
    <property type="entry name" value="FrhB_FdhB_C"/>
    <property type="match status" value="1"/>
</dbReference>
<dbReference type="PANTHER" id="PTHR31332:SF0">
    <property type="entry name" value="7-HYDROXYMETHYL CHLOROPHYLL A REDUCTASE, CHLOROPLASTIC"/>
    <property type="match status" value="1"/>
</dbReference>
<feature type="domain" description="Coenzyme F420 hydrogenase/dehydrogenase beta subunit C-terminal" evidence="3">
    <location>
        <begin position="172"/>
        <end position="318"/>
    </location>
</feature>
<name>A0AAW1RNC4_9CHLO</name>
<dbReference type="Pfam" id="PF04422">
    <property type="entry name" value="FrhB_FdhB_N"/>
    <property type="match status" value="1"/>
</dbReference>
<keyword evidence="1" id="KW-0472">Membrane</keyword>
<evidence type="ECO:0000259" key="2">
    <source>
        <dbReference type="Pfam" id="PF04422"/>
    </source>
</evidence>
<dbReference type="PANTHER" id="PTHR31332">
    <property type="entry name" value="7-HYDROXYMETHYL CHLOROPHYLL A REDUCTASE, CHLOROPLASTIC"/>
    <property type="match status" value="1"/>
</dbReference>
<dbReference type="EMBL" id="JALJOU010000030">
    <property type="protein sequence ID" value="KAK9835045.1"/>
    <property type="molecule type" value="Genomic_DNA"/>
</dbReference>
<keyword evidence="1" id="KW-1133">Transmembrane helix</keyword>
<dbReference type="GO" id="GO:0033354">
    <property type="term" value="P:chlorophyll cycle"/>
    <property type="evidence" value="ECO:0007669"/>
    <property type="project" value="TreeGrafter"/>
</dbReference>
<sequence length="469" mass="50850">MVEAPPRPPAEDWRSRTRPIKEGSVYPAKEACSRCGLCDTYYVAHVKDACAFLGEGMSKIERLERQVHGRSRDLDSMDDLHFGVHEEMLYALNTPPLAGAQWTGIVTQIAISMLESGKVDAVVCVQSNESDRFSPKPMVARCKEDILAARGVKPTLSPNLNTLATVEALGVKRLLFIGVGCQVQALRAIERYLGLEALYVLGTNCVDNGPRAGLEKFLNAASADPGTVLHYEFMQDYHVHLKHLDGSNEKVPYFCLPANELNDVIAPSCYSCFDYPNALADLVVGYMGVPYNGGEMTAHPQYLTVRNARGREMLDAMAGRLTRLPTASSGLRGTFVAQTVVSDDEAKLGRGPEPAPRWLGGLLAKVLLALGPKGLEFGRYSIDYHYSRNWLYVQRAWGAKRAAEHIPEFAKRLVAQYDRDGALTQRLAMSPGLSGVAPQPGQPSVAAPLAIGAALVAAAALAWALRGGG</sequence>
<proteinExistence type="predicted"/>
<comment type="caution">
    <text evidence="4">The sequence shown here is derived from an EMBL/GenBank/DDBJ whole genome shotgun (WGS) entry which is preliminary data.</text>
</comment>
<evidence type="ECO:0000313" key="5">
    <source>
        <dbReference type="Proteomes" id="UP001445335"/>
    </source>
</evidence>
<keyword evidence="5" id="KW-1185">Reference proteome</keyword>
<dbReference type="GO" id="GO:0009507">
    <property type="term" value="C:chloroplast"/>
    <property type="evidence" value="ECO:0007669"/>
    <property type="project" value="TreeGrafter"/>
</dbReference>
<reference evidence="4 5" key="1">
    <citation type="journal article" date="2024" name="Nat. Commun.">
        <title>Phylogenomics reveals the evolutionary origins of lichenization in chlorophyte algae.</title>
        <authorList>
            <person name="Puginier C."/>
            <person name="Libourel C."/>
            <person name="Otte J."/>
            <person name="Skaloud P."/>
            <person name="Haon M."/>
            <person name="Grisel S."/>
            <person name="Petersen M."/>
            <person name="Berrin J.G."/>
            <person name="Delaux P.M."/>
            <person name="Dal Grande F."/>
            <person name="Keller J."/>
        </authorList>
    </citation>
    <scope>NUCLEOTIDE SEQUENCE [LARGE SCALE GENOMIC DNA]</scope>
    <source>
        <strain evidence="4 5">SAG 245.80</strain>
    </source>
</reference>
<dbReference type="InterPro" id="IPR007525">
    <property type="entry name" value="FrhB_FdhB_C"/>
</dbReference>
<keyword evidence="1" id="KW-0812">Transmembrane</keyword>
<gene>
    <name evidence="4" type="ORF">WJX81_006654</name>
</gene>
<dbReference type="InterPro" id="IPR045220">
    <property type="entry name" value="FRHB/FDHB/HCAR-like"/>
</dbReference>
<accession>A0AAW1RNC4</accession>
<evidence type="ECO:0000313" key="4">
    <source>
        <dbReference type="EMBL" id="KAK9835045.1"/>
    </source>
</evidence>
<dbReference type="AlphaFoldDB" id="A0AAW1RNC4"/>
<evidence type="ECO:0000259" key="3">
    <source>
        <dbReference type="Pfam" id="PF04432"/>
    </source>
</evidence>
<organism evidence="4 5">
    <name type="scientific">Elliptochloris bilobata</name>
    <dbReference type="NCBI Taxonomy" id="381761"/>
    <lineage>
        <taxon>Eukaryota</taxon>
        <taxon>Viridiplantae</taxon>
        <taxon>Chlorophyta</taxon>
        <taxon>core chlorophytes</taxon>
        <taxon>Trebouxiophyceae</taxon>
        <taxon>Trebouxiophyceae incertae sedis</taxon>
        <taxon>Elliptochloris clade</taxon>
        <taxon>Elliptochloris</taxon>
    </lineage>
</organism>
<feature type="domain" description="Coenzyme F420 hydrogenase/dehydrogenase beta subunit N-terminal" evidence="2">
    <location>
        <begin position="88"/>
        <end position="163"/>
    </location>
</feature>
<protein>
    <recommendedName>
        <fullName evidence="6">Coenzyme F420 hydrogenase</fullName>
    </recommendedName>
</protein>
<dbReference type="GO" id="GO:0090415">
    <property type="term" value="F:7-hydroxymethyl chlorophyll a reductase activity"/>
    <property type="evidence" value="ECO:0007669"/>
    <property type="project" value="TreeGrafter"/>
</dbReference>
<dbReference type="Proteomes" id="UP001445335">
    <property type="component" value="Unassembled WGS sequence"/>
</dbReference>
<evidence type="ECO:0008006" key="6">
    <source>
        <dbReference type="Google" id="ProtNLM"/>
    </source>
</evidence>